<comment type="subcellular location">
    <subcellularLocation>
        <location evidence="3">Cell membrane</location>
    </subcellularLocation>
    <subcellularLocation>
        <location evidence="2">Membrane</location>
        <topology evidence="2">Multi-pass membrane protein</topology>
    </subcellularLocation>
</comment>
<dbReference type="InterPro" id="IPR025201">
    <property type="entry name" value="KdpD_TM"/>
</dbReference>
<feature type="transmembrane region" description="Helical" evidence="15">
    <location>
        <begin position="406"/>
        <end position="433"/>
    </location>
</feature>
<dbReference type="InterPro" id="IPR003594">
    <property type="entry name" value="HATPase_dom"/>
</dbReference>
<evidence type="ECO:0000256" key="12">
    <source>
        <dbReference type="ARBA" id="ARBA00023012"/>
    </source>
</evidence>
<dbReference type="InterPro" id="IPR005467">
    <property type="entry name" value="His_kinase_dom"/>
</dbReference>
<keyword evidence="13 15" id="KW-0472">Membrane</keyword>
<dbReference type="Gene3D" id="1.20.120.620">
    <property type="entry name" value="Backbone structure of the membrane domain of e. Coli histidine kinase receptor kdpd"/>
    <property type="match status" value="1"/>
</dbReference>
<dbReference type="InterPro" id="IPR003661">
    <property type="entry name" value="HisK_dim/P_dom"/>
</dbReference>
<dbReference type="CDD" id="cd00082">
    <property type="entry name" value="HisKA"/>
    <property type="match status" value="1"/>
</dbReference>
<dbReference type="InterPro" id="IPR052023">
    <property type="entry name" value="Histidine_kinase_KdpD"/>
</dbReference>
<dbReference type="Pfam" id="PF02518">
    <property type="entry name" value="HATPase_c"/>
    <property type="match status" value="1"/>
</dbReference>
<evidence type="ECO:0000313" key="18">
    <source>
        <dbReference type="Proteomes" id="UP001519325"/>
    </source>
</evidence>
<evidence type="ECO:0000256" key="14">
    <source>
        <dbReference type="SAM" id="MobiDB-lite"/>
    </source>
</evidence>
<dbReference type="EC" id="2.7.13.3" evidence="4"/>
<dbReference type="PROSITE" id="PS50109">
    <property type="entry name" value="HIS_KIN"/>
    <property type="match status" value="1"/>
</dbReference>
<feature type="transmembrane region" description="Helical" evidence="15">
    <location>
        <begin position="373"/>
        <end position="394"/>
    </location>
</feature>
<dbReference type="SMART" id="SM00388">
    <property type="entry name" value="HisKA"/>
    <property type="match status" value="1"/>
</dbReference>
<dbReference type="InterPro" id="IPR014729">
    <property type="entry name" value="Rossmann-like_a/b/a_fold"/>
</dbReference>
<comment type="caution">
    <text evidence="17">The sequence shown here is derived from an EMBL/GenBank/DDBJ whole genome shotgun (WGS) entry which is preliminary data.</text>
</comment>
<dbReference type="Pfam" id="PF02702">
    <property type="entry name" value="KdpD"/>
    <property type="match status" value="1"/>
</dbReference>
<feature type="transmembrane region" description="Helical" evidence="15">
    <location>
        <begin position="453"/>
        <end position="474"/>
    </location>
</feature>
<dbReference type="SUPFAM" id="SSF55874">
    <property type="entry name" value="ATPase domain of HSP90 chaperone/DNA topoisomerase II/histidine kinase"/>
    <property type="match status" value="1"/>
</dbReference>
<gene>
    <name evidence="17" type="ORF">BJ987_002949</name>
</gene>
<dbReference type="PANTHER" id="PTHR45569:SF1">
    <property type="entry name" value="SENSOR PROTEIN KDPD"/>
    <property type="match status" value="1"/>
</dbReference>
<dbReference type="Gene3D" id="3.40.50.300">
    <property type="entry name" value="P-loop containing nucleotide triphosphate hydrolases"/>
    <property type="match status" value="1"/>
</dbReference>
<dbReference type="SMART" id="SM00387">
    <property type="entry name" value="HATPase_c"/>
    <property type="match status" value="1"/>
</dbReference>
<evidence type="ECO:0000256" key="7">
    <source>
        <dbReference type="ARBA" id="ARBA00022692"/>
    </source>
</evidence>
<evidence type="ECO:0000256" key="3">
    <source>
        <dbReference type="ARBA" id="ARBA00004236"/>
    </source>
</evidence>
<dbReference type="Gene3D" id="3.30.565.10">
    <property type="entry name" value="Histidine kinase-like ATPase, C-terminal domain"/>
    <property type="match status" value="1"/>
</dbReference>
<keyword evidence="8" id="KW-0547">Nucleotide-binding</keyword>
<dbReference type="InterPro" id="IPR004358">
    <property type="entry name" value="Sig_transdc_His_kin-like_C"/>
</dbReference>
<keyword evidence="7 15" id="KW-0812">Transmembrane</keyword>
<dbReference type="CDD" id="cd00075">
    <property type="entry name" value="HATPase"/>
    <property type="match status" value="1"/>
</dbReference>
<evidence type="ECO:0000256" key="1">
    <source>
        <dbReference type="ARBA" id="ARBA00000085"/>
    </source>
</evidence>
<evidence type="ECO:0000256" key="4">
    <source>
        <dbReference type="ARBA" id="ARBA00012438"/>
    </source>
</evidence>
<dbReference type="PRINTS" id="PR00344">
    <property type="entry name" value="BCTRLSENSOR"/>
</dbReference>
<feature type="compositionally biased region" description="Basic and acidic residues" evidence="14">
    <location>
        <begin position="866"/>
        <end position="875"/>
    </location>
</feature>
<evidence type="ECO:0000313" key="17">
    <source>
        <dbReference type="EMBL" id="MBP2190048.1"/>
    </source>
</evidence>
<name>A0ABS4QEQ0_9NOCA</name>
<dbReference type="InterPro" id="IPR038318">
    <property type="entry name" value="KdpD_sf"/>
</dbReference>
<comment type="catalytic activity">
    <reaction evidence="1">
        <text>ATP + protein L-histidine = ADP + protein N-phospho-L-histidine.</text>
        <dbReference type="EC" id="2.7.13.3"/>
    </reaction>
</comment>
<keyword evidence="18" id="KW-1185">Reference proteome</keyword>
<keyword evidence="10" id="KW-0067">ATP-binding</keyword>
<dbReference type="InterPro" id="IPR006016">
    <property type="entry name" value="UspA"/>
</dbReference>
<proteinExistence type="predicted"/>
<accession>A0ABS4QEQ0</accession>
<feature type="domain" description="Histidine kinase" evidence="16">
    <location>
        <begin position="609"/>
        <end position="828"/>
    </location>
</feature>
<dbReference type="Pfam" id="PF13493">
    <property type="entry name" value="DUF4118"/>
    <property type="match status" value="1"/>
</dbReference>
<dbReference type="SUPFAM" id="SSF47384">
    <property type="entry name" value="Homodimeric domain of signal transducing histidine kinase"/>
    <property type="match status" value="1"/>
</dbReference>
<evidence type="ECO:0000259" key="16">
    <source>
        <dbReference type="PROSITE" id="PS50109"/>
    </source>
</evidence>
<evidence type="ECO:0000256" key="13">
    <source>
        <dbReference type="ARBA" id="ARBA00023136"/>
    </source>
</evidence>
<dbReference type="PANTHER" id="PTHR45569">
    <property type="entry name" value="SENSOR PROTEIN KDPD"/>
    <property type="match status" value="1"/>
</dbReference>
<feature type="region of interest" description="Disordered" evidence="14">
    <location>
        <begin position="851"/>
        <end position="875"/>
    </location>
</feature>
<dbReference type="InterPro" id="IPR036890">
    <property type="entry name" value="HATPase_C_sf"/>
</dbReference>
<dbReference type="Pfam" id="PF00512">
    <property type="entry name" value="HisKA"/>
    <property type="match status" value="1"/>
</dbReference>
<sequence>MKRGQLRIYLGAAPGVGKTFAMLGEAHRRLERGADVVAAIVETHGRCKTAALLEGLERIPPKLVTYRGTELPELDVEAVLARRPGVVLVDELAHTNAPGSAHDKRWQDVEDLLAAGIDVISTVNVQHLESLNDVVEQITGIQQRETVPDSVVRGADQVELVDITPEALRRRLSHGNVYRADKIDAALRNYFRPGNLTALRELALLWLADQVDAALAKYRADHKITELWEARERVVVAVTGGVESETVVRRAGRIATKSSADLVLVHVVRGDGLAGVSTERLNRLRELARSLNASLHTVTGTDVPTALLEFAREVNATQLVLGTSRRSRWARIFDEGIGSAVVQRSGKIDVHMVTHEQANSGVRRSSLRPRLPVLAWAGALLIPGSVCALGLTLLDRHLELGGISALFFVGVLAVALLGGVVPAVLSALLSGLLLNWFFTTPRYSLAISEPDNFVTVVVLLMVAVAVAALVDLGAKRTLQARKASRQAELLTMFAGAVLHGADLPKLLEQVRESFGQRAVSLRDGDQVLARVGEQPPLEVADADTAIEAGDGSSLLLLSGRSIESGDRPVLNAVANQAAGLVRQSRLAEEAGAAAALLAADRLRRALLSAVSHDLRTPLAGAKAAVSSLRSDDIEFSTEDTAELLETIEESVDQLTALVGNLLDSSRLAVGVVTPRLRQVYLDEVVHRALVSVGMGARGLRRAAMDRVRVEVGEVAVRADAGLLERVLANLIDNAVRHAPRDSSVRVTAEVTGDRVSIAVVDTGPGIAPGSEEQLFEPFQRLGDRDNTTGVGLGLAVVRGFVEAMGGTVHAEPTPGGGLTMLVDLAADERAAAGGTGAAVGFREDAVRAALTPLRTGETGPIPVPGPDDRATGNRQ</sequence>
<dbReference type="GO" id="GO:0004673">
    <property type="term" value="F:protein histidine kinase activity"/>
    <property type="evidence" value="ECO:0007669"/>
    <property type="project" value="UniProtKB-EC"/>
</dbReference>
<protein>
    <recommendedName>
        <fullName evidence="4">histidine kinase</fullName>
        <ecNumber evidence="4">2.7.13.3</ecNumber>
    </recommendedName>
</protein>
<keyword evidence="5" id="KW-0597">Phosphoprotein</keyword>
<reference evidence="17 18" key="1">
    <citation type="submission" date="2021-03" db="EMBL/GenBank/DDBJ databases">
        <title>Sequencing the genomes of 1000 actinobacteria strains.</title>
        <authorList>
            <person name="Klenk H.-P."/>
        </authorList>
    </citation>
    <scope>NUCLEOTIDE SEQUENCE [LARGE SCALE GENOMIC DNA]</scope>
    <source>
        <strain evidence="17 18">DSM 45516</strain>
    </source>
</reference>
<dbReference type="InterPro" id="IPR036097">
    <property type="entry name" value="HisK_dim/P_sf"/>
</dbReference>
<dbReference type="Proteomes" id="UP001519325">
    <property type="component" value="Unassembled WGS sequence"/>
</dbReference>
<keyword evidence="6 17" id="KW-0808">Transferase</keyword>
<dbReference type="InterPro" id="IPR003852">
    <property type="entry name" value="Sig_transdc_His_kinase_KdpD_N"/>
</dbReference>
<keyword evidence="11 15" id="KW-1133">Transmembrane helix</keyword>
<evidence type="ECO:0000256" key="11">
    <source>
        <dbReference type="ARBA" id="ARBA00022989"/>
    </source>
</evidence>
<dbReference type="InterPro" id="IPR027417">
    <property type="entry name" value="P-loop_NTPase"/>
</dbReference>
<evidence type="ECO:0000256" key="5">
    <source>
        <dbReference type="ARBA" id="ARBA00022553"/>
    </source>
</evidence>
<evidence type="ECO:0000256" key="9">
    <source>
        <dbReference type="ARBA" id="ARBA00022777"/>
    </source>
</evidence>
<dbReference type="Gene3D" id="1.10.287.130">
    <property type="match status" value="1"/>
</dbReference>
<dbReference type="CDD" id="cd01987">
    <property type="entry name" value="USP_KdpD-like"/>
    <property type="match status" value="1"/>
</dbReference>
<keyword evidence="12" id="KW-0902">Two-component regulatory system</keyword>
<evidence type="ECO:0000256" key="6">
    <source>
        <dbReference type="ARBA" id="ARBA00022679"/>
    </source>
</evidence>
<keyword evidence="9 17" id="KW-0418">Kinase</keyword>
<dbReference type="SUPFAM" id="SSF52402">
    <property type="entry name" value="Adenine nucleotide alpha hydrolases-like"/>
    <property type="match status" value="1"/>
</dbReference>
<organism evidence="17 18">
    <name type="scientific">Nocardia goodfellowii</name>
    <dbReference type="NCBI Taxonomy" id="882446"/>
    <lineage>
        <taxon>Bacteria</taxon>
        <taxon>Bacillati</taxon>
        <taxon>Actinomycetota</taxon>
        <taxon>Actinomycetes</taxon>
        <taxon>Mycobacteriales</taxon>
        <taxon>Nocardiaceae</taxon>
        <taxon>Nocardia</taxon>
    </lineage>
</organism>
<evidence type="ECO:0000256" key="2">
    <source>
        <dbReference type="ARBA" id="ARBA00004141"/>
    </source>
</evidence>
<dbReference type="Pfam" id="PF00582">
    <property type="entry name" value="Usp"/>
    <property type="match status" value="1"/>
</dbReference>
<evidence type="ECO:0000256" key="8">
    <source>
        <dbReference type="ARBA" id="ARBA00022741"/>
    </source>
</evidence>
<dbReference type="Gene3D" id="3.40.50.620">
    <property type="entry name" value="HUPs"/>
    <property type="match status" value="1"/>
</dbReference>
<dbReference type="RefSeq" id="WP_209889635.1">
    <property type="nucleotide sequence ID" value="NZ_JAGGMR010000001.1"/>
</dbReference>
<evidence type="ECO:0000256" key="10">
    <source>
        <dbReference type="ARBA" id="ARBA00022840"/>
    </source>
</evidence>
<dbReference type="EMBL" id="JAGGMR010000001">
    <property type="protein sequence ID" value="MBP2190048.1"/>
    <property type="molecule type" value="Genomic_DNA"/>
</dbReference>
<evidence type="ECO:0000256" key="15">
    <source>
        <dbReference type="SAM" id="Phobius"/>
    </source>
</evidence>